<dbReference type="NCBIfam" id="TIGR01048">
    <property type="entry name" value="lysA"/>
    <property type="match status" value="1"/>
</dbReference>
<feature type="active site" description="Proton donor" evidence="7">
    <location>
        <position position="349"/>
    </location>
</feature>
<dbReference type="Gene3D" id="2.40.37.10">
    <property type="entry name" value="Lyase, Ornithine Decarboxylase, Chain A, domain 1"/>
    <property type="match status" value="1"/>
</dbReference>
<dbReference type="InterPro" id="IPR022643">
    <property type="entry name" value="De-COase2_C"/>
</dbReference>
<dbReference type="GO" id="GO:0008836">
    <property type="term" value="F:diaminopimelate decarboxylase activity"/>
    <property type="evidence" value="ECO:0007669"/>
    <property type="project" value="UniProtKB-UniRule"/>
</dbReference>
<dbReference type="InterPro" id="IPR022653">
    <property type="entry name" value="De-COase2_pyr-phos_BS"/>
</dbReference>
<comment type="caution">
    <text evidence="11">The sequence shown here is derived from an EMBL/GenBank/DDBJ whole genome shotgun (WGS) entry which is preliminary data.</text>
</comment>
<evidence type="ECO:0000256" key="2">
    <source>
        <dbReference type="ARBA" id="ARBA00022793"/>
    </source>
</evidence>
<dbReference type="Proteomes" id="UP000885771">
    <property type="component" value="Unassembled WGS sequence"/>
</dbReference>
<feature type="binding site" evidence="5">
    <location>
        <position position="240"/>
    </location>
    <ligand>
        <name>pyridoxal 5'-phosphate</name>
        <dbReference type="ChEBI" id="CHEBI:597326"/>
    </ligand>
</feature>
<evidence type="ECO:0000256" key="6">
    <source>
        <dbReference type="NCBIfam" id="TIGR01048"/>
    </source>
</evidence>
<name>A0A7V5RQK4_CALAY</name>
<dbReference type="UniPathway" id="UPA00034">
    <property type="reaction ID" value="UER00027"/>
</dbReference>
<proteinExistence type="inferred from homology"/>
<feature type="binding site" evidence="5">
    <location>
        <position position="378"/>
    </location>
    <ligand>
        <name>pyridoxal 5'-phosphate</name>
        <dbReference type="ChEBI" id="CHEBI:597326"/>
    </ligand>
</feature>
<feature type="binding site" evidence="5">
    <location>
        <position position="350"/>
    </location>
    <ligand>
        <name>substrate</name>
    </ligand>
</feature>
<dbReference type="Pfam" id="PF00278">
    <property type="entry name" value="Orn_DAP_Arg_deC"/>
    <property type="match status" value="1"/>
</dbReference>
<dbReference type="InterPro" id="IPR000183">
    <property type="entry name" value="Orn/DAP/Arg_de-COase"/>
</dbReference>
<evidence type="ECO:0000256" key="3">
    <source>
        <dbReference type="ARBA" id="ARBA00022898"/>
    </source>
</evidence>
<feature type="domain" description="Orn/DAP/Arg decarboxylase 2 N-terminal" evidence="10">
    <location>
        <begin position="53"/>
        <end position="285"/>
    </location>
</feature>
<dbReference type="EC" id="4.1.1.20" evidence="5 6"/>
<sequence>MIYPFHYREGRLFCEEVDLEQTASTLETPFYLYSAAEIKHSCTVIRDSGRGYDFKPYYALKANFNPALLKIILQQGFGADIVSGGELYFARRAGFKNDSIVFAGVGKTENELRQAVEAGIASINVESRAELYLLSRVAREKKRRVPIAIRINPDIDAHTHEYISTGLHSNKFGVDAETAFEMYLEAAKDPWLEPEGVHMHIGSQIESEQPFVDAARFLLSFIDRLEKAAIPITSVDLGGGIGINYNSPFARPEEERTYVKSILSSYLKVFARRRLKLYLEVGRSVIGSAGVLISRVIYTKKTPTKNFTIVDAAMNNLIRPSLYKAHHPIVPLVRNDSNTWKTDVVGPVCETGDFMAREMEMPELKEGSLIAIGGAGAYGQSLASFYNLRPIVAEYLVEGDRVKKISPALSPRELANRFEW</sequence>
<keyword evidence="3 5" id="KW-0663">Pyridoxal phosphate</keyword>
<dbReference type="InterPro" id="IPR002986">
    <property type="entry name" value="DAP_deCOOHase_LysA"/>
</dbReference>
<dbReference type="FunFam" id="3.20.20.10:FF:000003">
    <property type="entry name" value="Diaminopimelate decarboxylase"/>
    <property type="match status" value="1"/>
</dbReference>
<evidence type="ECO:0000256" key="5">
    <source>
        <dbReference type="HAMAP-Rule" id="MF_02120"/>
    </source>
</evidence>
<organism evidence="11">
    <name type="scientific">Caldithrix abyssi</name>
    <dbReference type="NCBI Taxonomy" id="187145"/>
    <lineage>
        <taxon>Bacteria</taxon>
        <taxon>Pseudomonadati</taxon>
        <taxon>Calditrichota</taxon>
        <taxon>Calditrichia</taxon>
        <taxon>Calditrichales</taxon>
        <taxon>Calditrichaceae</taxon>
        <taxon>Caldithrix</taxon>
    </lineage>
</organism>
<dbReference type="EMBL" id="DRLI01000312">
    <property type="protein sequence ID" value="HHM02951.1"/>
    <property type="molecule type" value="Genomic_DNA"/>
</dbReference>
<dbReference type="SUPFAM" id="SSF50621">
    <property type="entry name" value="Alanine racemase C-terminal domain-like"/>
    <property type="match status" value="1"/>
</dbReference>
<comment type="subunit">
    <text evidence="5">Homodimer.</text>
</comment>
<evidence type="ECO:0000256" key="4">
    <source>
        <dbReference type="ARBA" id="ARBA00023239"/>
    </source>
</evidence>
<dbReference type="GO" id="GO:0030170">
    <property type="term" value="F:pyridoxal phosphate binding"/>
    <property type="evidence" value="ECO:0007669"/>
    <property type="project" value="UniProtKB-UniRule"/>
</dbReference>
<dbReference type="PANTHER" id="PTHR43727:SF2">
    <property type="entry name" value="GROUP IV DECARBOXYLASE"/>
    <property type="match status" value="1"/>
</dbReference>
<feature type="binding site" evidence="5">
    <location>
        <position position="319"/>
    </location>
    <ligand>
        <name>substrate</name>
    </ligand>
</feature>
<dbReference type="Gene3D" id="3.20.20.10">
    <property type="entry name" value="Alanine racemase"/>
    <property type="match status" value="1"/>
</dbReference>
<dbReference type="PROSITE" id="PS00879">
    <property type="entry name" value="ODR_DC_2_2"/>
    <property type="match status" value="1"/>
</dbReference>
<dbReference type="AlphaFoldDB" id="A0A7V5RQK4"/>
<evidence type="ECO:0000256" key="1">
    <source>
        <dbReference type="ARBA" id="ARBA00001933"/>
    </source>
</evidence>
<feature type="binding site" evidence="5">
    <location>
        <begin position="280"/>
        <end position="283"/>
    </location>
    <ligand>
        <name>pyridoxal 5'-phosphate</name>
        <dbReference type="ChEBI" id="CHEBI:597326"/>
    </ligand>
</feature>
<comment type="catalytic activity">
    <reaction evidence="5 8">
        <text>meso-2,6-diaminopimelate + H(+) = L-lysine + CO2</text>
        <dbReference type="Rhea" id="RHEA:15101"/>
        <dbReference type="ChEBI" id="CHEBI:15378"/>
        <dbReference type="ChEBI" id="CHEBI:16526"/>
        <dbReference type="ChEBI" id="CHEBI:32551"/>
        <dbReference type="ChEBI" id="CHEBI:57791"/>
        <dbReference type="EC" id="4.1.1.20"/>
    </reaction>
</comment>
<dbReference type="PROSITE" id="PS00878">
    <property type="entry name" value="ODR_DC_2_1"/>
    <property type="match status" value="1"/>
</dbReference>
<dbReference type="PANTHER" id="PTHR43727">
    <property type="entry name" value="DIAMINOPIMELATE DECARBOXYLASE"/>
    <property type="match status" value="1"/>
</dbReference>
<comment type="pathway">
    <text evidence="5 8">Amino-acid biosynthesis; L-lysine biosynthesis via DAP pathway; L-lysine from DL-2,6-diaminopimelate: step 1/1.</text>
</comment>
<feature type="modified residue" description="N6-(pyridoxal phosphate)lysine" evidence="5 7">
    <location>
        <position position="61"/>
    </location>
</feature>
<feature type="binding site" evidence="5">
    <location>
        <position position="283"/>
    </location>
    <ligand>
        <name>substrate</name>
    </ligand>
</feature>
<comment type="similarity">
    <text evidence="5">Belongs to the Orn/Lys/Arg decarboxylase class-II family. LysA subfamily.</text>
</comment>
<keyword evidence="4 5" id="KW-0456">Lyase</keyword>
<evidence type="ECO:0000256" key="7">
    <source>
        <dbReference type="PIRSR" id="PIRSR600183-50"/>
    </source>
</evidence>
<reference evidence="11" key="1">
    <citation type="journal article" date="2020" name="mSystems">
        <title>Genome- and Community-Level Interaction Insights into Carbon Utilization and Element Cycling Functions of Hydrothermarchaeota in Hydrothermal Sediment.</title>
        <authorList>
            <person name="Zhou Z."/>
            <person name="Liu Y."/>
            <person name="Xu W."/>
            <person name="Pan J."/>
            <person name="Luo Z.H."/>
            <person name="Li M."/>
        </authorList>
    </citation>
    <scope>NUCLEOTIDE SEQUENCE [LARGE SCALE GENOMIC DNA]</scope>
    <source>
        <strain evidence="11">HyVt-460</strain>
    </source>
</reference>
<dbReference type="InterPro" id="IPR009006">
    <property type="entry name" value="Ala_racemase/Decarboxylase_C"/>
</dbReference>
<dbReference type="SUPFAM" id="SSF51419">
    <property type="entry name" value="PLP-binding barrel"/>
    <property type="match status" value="1"/>
</dbReference>
<dbReference type="PRINTS" id="PR01181">
    <property type="entry name" value="DAPDCRBXLASE"/>
</dbReference>
<protein>
    <recommendedName>
        <fullName evidence="5 6">Diaminopimelate decarboxylase</fullName>
        <shortName evidence="5">DAP decarboxylase</shortName>
        <shortName evidence="5">DAPDC</shortName>
        <ecNumber evidence="5 6">4.1.1.20</ecNumber>
    </recommendedName>
</protein>
<dbReference type="CDD" id="cd06828">
    <property type="entry name" value="PLPDE_III_DapDC"/>
    <property type="match status" value="1"/>
</dbReference>
<dbReference type="Pfam" id="PF02784">
    <property type="entry name" value="Orn_Arg_deC_N"/>
    <property type="match status" value="1"/>
</dbReference>
<dbReference type="PRINTS" id="PR01179">
    <property type="entry name" value="ODADCRBXLASE"/>
</dbReference>
<dbReference type="InterPro" id="IPR022644">
    <property type="entry name" value="De-COase2_N"/>
</dbReference>
<evidence type="ECO:0000259" key="10">
    <source>
        <dbReference type="Pfam" id="PF02784"/>
    </source>
</evidence>
<keyword evidence="2 5" id="KW-0210">Decarboxylase</keyword>
<dbReference type="GO" id="GO:0009089">
    <property type="term" value="P:lysine biosynthetic process via diaminopimelate"/>
    <property type="evidence" value="ECO:0007669"/>
    <property type="project" value="UniProtKB-UniRule"/>
</dbReference>
<dbReference type="InterPro" id="IPR029066">
    <property type="entry name" value="PLP-binding_barrel"/>
</dbReference>
<evidence type="ECO:0000259" key="9">
    <source>
        <dbReference type="Pfam" id="PF00278"/>
    </source>
</evidence>
<feature type="binding site" evidence="5">
    <location>
        <position position="323"/>
    </location>
    <ligand>
        <name>substrate</name>
    </ligand>
</feature>
<evidence type="ECO:0000256" key="8">
    <source>
        <dbReference type="RuleBase" id="RU003738"/>
    </source>
</evidence>
<feature type="domain" description="Orn/DAP/Arg decarboxylase 2 C-terminal" evidence="9">
    <location>
        <begin position="31"/>
        <end position="376"/>
    </location>
</feature>
<dbReference type="HAMAP" id="MF_02120">
    <property type="entry name" value="LysA"/>
    <property type="match status" value="1"/>
</dbReference>
<gene>
    <name evidence="5 11" type="primary">lysA</name>
    <name evidence="11" type="ORF">ENJ15_08035</name>
</gene>
<keyword evidence="5 8" id="KW-0457">Lysine biosynthesis</keyword>
<dbReference type="InterPro" id="IPR022657">
    <property type="entry name" value="De-COase2_CS"/>
</dbReference>
<accession>A0A7V5RQK4</accession>
<comment type="function">
    <text evidence="5">Specifically catalyzes the decarboxylation of meso-diaminopimelate (meso-DAP) to L-lysine.</text>
</comment>
<evidence type="ECO:0000313" key="11">
    <source>
        <dbReference type="EMBL" id="HHM02951.1"/>
    </source>
</evidence>
<feature type="binding site" evidence="5">
    <location>
        <position position="378"/>
    </location>
    <ligand>
        <name>substrate</name>
    </ligand>
</feature>
<keyword evidence="5" id="KW-0028">Amino-acid biosynthesis</keyword>
<comment type="cofactor">
    <cofactor evidence="1 5 7 8">
        <name>pyridoxal 5'-phosphate</name>
        <dbReference type="ChEBI" id="CHEBI:597326"/>
    </cofactor>
</comment>